<dbReference type="RefSeq" id="XP_007783529.1">
    <property type="nucleotide sequence ID" value="XM_007785339.1"/>
</dbReference>
<dbReference type="PROSITE" id="PS00911">
    <property type="entry name" value="DHODEHASE_1"/>
    <property type="match status" value="1"/>
</dbReference>
<evidence type="ECO:0000256" key="10">
    <source>
        <dbReference type="ARBA" id="ARBA00023136"/>
    </source>
</evidence>
<reference evidence="16" key="1">
    <citation type="submission" date="2012-06" db="EMBL/GenBank/DDBJ databases">
        <title>The genome sequence of Coniosporium apollinis CBS 100218.</title>
        <authorList>
            <consortium name="The Broad Institute Genome Sequencing Platform"/>
            <person name="Cuomo C."/>
            <person name="Gorbushina A."/>
            <person name="Noack S."/>
            <person name="Walker B."/>
            <person name="Young S.K."/>
            <person name="Zeng Q."/>
            <person name="Gargeya S."/>
            <person name="Fitzgerald M."/>
            <person name="Haas B."/>
            <person name="Abouelleil A."/>
            <person name="Alvarado L."/>
            <person name="Arachchi H.M."/>
            <person name="Berlin A.M."/>
            <person name="Chapman S.B."/>
            <person name="Goldberg J."/>
            <person name="Griggs A."/>
            <person name="Gujja S."/>
            <person name="Hansen M."/>
            <person name="Howarth C."/>
            <person name="Imamovic A."/>
            <person name="Larimer J."/>
            <person name="McCowan C."/>
            <person name="Montmayeur A."/>
            <person name="Murphy C."/>
            <person name="Neiman D."/>
            <person name="Pearson M."/>
            <person name="Priest M."/>
            <person name="Roberts A."/>
            <person name="Saif S."/>
            <person name="Shea T."/>
            <person name="Sisk P."/>
            <person name="Sykes S."/>
            <person name="Wortman J."/>
            <person name="Nusbaum C."/>
            <person name="Birren B."/>
        </authorList>
    </citation>
    <scope>NUCLEOTIDE SEQUENCE [LARGE SCALE GENOMIC DNA]</scope>
    <source>
        <strain evidence="16">CBS 100218</strain>
    </source>
</reference>
<keyword evidence="16" id="KW-1185">Reference proteome</keyword>
<dbReference type="Gene3D" id="3.20.20.70">
    <property type="entry name" value="Aldolase class I"/>
    <property type="match status" value="1"/>
</dbReference>
<dbReference type="EC" id="1.3.5.2" evidence="5"/>
<comment type="subcellular location">
    <subcellularLocation>
        <location evidence="2">Membrane</location>
    </subcellularLocation>
</comment>
<evidence type="ECO:0000256" key="7">
    <source>
        <dbReference type="ARBA" id="ARBA00022630"/>
    </source>
</evidence>
<dbReference type="STRING" id="1168221.R7Z227"/>
<evidence type="ECO:0000313" key="16">
    <source>
        <dbReference type="Proteomes" id="UP000016924"/>
    </source>
</evidence>
<evidence type="ECO:0000256" key="2">
    <source>
        <dbReference type="ARBA" id="ARBA00004370"/>
    </source>
</evidence>
<dbReference type="OrthoDB" id="14784at2759"/>
<evidence type="ECO:0000256" key="11">
    <source>
        <dbReference type="ARBA" id="ARBA00031623"/>
    </source>
</evidence>
<keyword evidence="8" id="KW-0288">FMN</keyword>
<dbReference type="GeneID" id="19904781"/>
<dbReference type="PANTHER" id="PTHR48109">
    <property type="entry name" value="DIHYDROOROTATE DEHYDROGENASE (QUINONE), MITOCHONDRIAL-RELATED"/>
    <property type="match status" value="1"/>
</dbReference>
<protein>
    <recommendedName>
        <fullName evidence="6">Dihydroorotate dehydrogenase (quinone), mitochondrial</fullName>
        <ecNumber evidence="5">1.3.5.2</ecNumber>
    </recommendedName>
    <alternativeName>
        <fullName evidence="11">Dihydroorotate oxidase</fullName>
    </alternativeName>
</protein>
<feature type="transmembrane region" description="Helical" evidence="13">
    <location>
        <begin position="78"/>
        <end position="95"/>
    </location>
</feature>
<evidence type="ECO:0000256" key="5">
    <source>
        <dbReference type="ARBA" id="ARBA00012791"/>
    </source>
</evidence>
<dbReference type="FunFam" id="3.20.20.70:FF:000242">
    <property type="entry name" value="Dihydroorotate reductase PyrE"/>
    <property type="match status" value="1"/>
</dbReference>
<gene>
    <name evidence="15" type="ORF">W97_07470</name>
</gene>
<organism evidence="15 16">
    <name type="scientific">Coniosporium apollinis (strain CBS 100218)</name>
    <name type="common">Rock-inhabiting black yeast</name>
    <dbReference type="NCBI Taxonomy" id="1168221"/>
    <lineage>
        <taxon>Eukaryota</taxon>
        <taxon>Fungi</taxon>
        <taxon>Dikarya</taxon>
        <taxon>Ascomycota</taxon>
        <taxon>Pezizomycotina</taxon>
        <taxon>Dothideomycetes</taxon>
        <taxon>Dothideomycetes incertae sedis</taxon>
        <taxon>Coniosporium</taxon>
    </lineage>
</organism>
<evidence type="ECO:0000256" key="13">
    <source>
        <dbReference type="SAM" id="Phobius"/>
    </source>
</evidence>
<evidence type="ECO:0000256" key="3">
    <source>
        <dbReference type="ARBA" id="ARBA00005161"/>
    </source>
</evidence>
<name>R7Z227_CONA1</name>
<comment type="catalytic activity">
    <reaction evidence="12">
        <text>(S)-dihydroorotate + a quinone = orotate + a quinol</text>
        <dbReference type="Rhea" id="RHEA:30187"/>
        <dbReference type="ChEBI" id="CHEBI:24646"/>
        <dbReference type="ChEBI" id="CHEBI:30839"/>
        <dbReference type="ChEBI" id="CHEBI:30864"/>
        <dbReference type="ChEBI" id="CHEBI:132124"/>
        <dbReference type="EC" id="1.3.5.2"/>
    </reaction>
</comment>
<dbReference type="Pfam" id="PF01180">
    <property type="entry name" value="DHO_dh"/>
    <property type="match status" value="1"/>
</dbReference>
<dbReference type="InterPro" id="IPR001295">
    <property type="entry name" value="Dihydroorotate_DH_CS"/>
</dbReference>
<keyword evidence="10 13" id="KW-0472">Membrane</keyword>
<evidence type="ECO:0000256" key="1">
    <source>
        <dbReference type="ARBA" id="ARBA00001917"/>
    </source>
</evidence>
<comment type="similarity">
    <text evidence="4">Belongs to the dihydroorotate dehydrogenase family. Type 2 subfamily.</text>
</comment>
<dbReference type="InterPro" id="IPR050074">
    <property type="entry name" value="DHO_dehydrogenase"/>
</dbReference>
<dbReference type="eggNOG" id="KOG1436">
    <property type="taxonomic scope" value="Eukaryota"/>
</dbReference>
<dbReference type="OMA" id="IRDYVYC"/>
<dbReference type="InterPro" id="IPR005719">
    <property type="entry name" value="Dihydroorotate_DH_2"/>
</dbReference>
<dbReference type="AlphaFoldDB" id="R7Z227"/>
<keyword evidence="9" id="KW-0560">Oxidoreductase</keyword>
<evidence type="ECO:0000313" key="15">
    <source>
        <dbReference type="EMBL" id="EON68212.1"/>
    </source>
</evidence>
<keyword evidence="7" id="KW-0285">Flavoprotein</keyword>
<dbReference type="InterPro" id="IPR005720">
    <property type="entry name" value="Dihydroorotate_DH_cat"/>
</dbReference>
<dbReference type="GO" id="GO:0044205">
    <property type="term" value="P:'de novo' UMP biosynthetic process"/>
    <property type="evidence" value="ECO:0007669"/>
    <property type="project" value="UniProtKB-UniPathway"/>
</dbReference>
<dbReference type="CDD" id="cd04738">
    <property type="entry name" value="DHOD_2_like"/>
    <property type="match status" value="1"/>
</dbReference>
<proteinExistence type="inferred from homology"/>
<dbReference type="PANTHER" id="PTHR48109:SF4">
    <property type="entry name" value="DIHYDROOROTATE DEHYDROGENASE (QUINONE), MITOCHONDRIAL"/>
    <property type="match status" value="1"/>
</dbReference>
<evidence type="ECO:0000256" key="4">
    <source>
        <dbReference type="ARBA" id="ARBA00005359"/>
    </source>
</evidence>
<dbReference type="NCBIfam" id="TIGR01036">
    <property type="entry name" value="pyrD_sub2"/>
    <property type="match status" value="1"/>
</dbReference>
<keyword evidence="13" id="KW-0812">Transmembrane</keyword>
<evidence type="ECO:0000256" key="6">
    <source>
        <dbReference type="ARBA" id="ARBA00017599"/>
    </source>
</evidence>
<dbReference type="EMBL" id="JH767594">
    <property type="protein sequence ID" value="EON68212.1"/>
    <property type="molecule type" value="Genomic_DNA"/>
</dbReference>
<keyword evidence="13" id="KW-1133">Transmembrane helix</keyword>
<dbReference type="GO" id="GO:0005743">
    <property type="term" value="C:mitochondrial inner membrane"/>
    <property type="evidence" value="ECO:0007669"/>
    <property type="project" value="TreeGrafter"/>
</dbReference>
<comment type="cofactor">
    <cofactor evidence="1">
        <name>FMN</name>
        <dbReference type="ChEBI" id="CHEBI:58210"/>
    </cofactor>
</comment>
<dbReference type="InterPro" id="IPR013785">
    <property type="entry name" value="Aldolase_TIM"/>
</dbReference>
<sequence>MAPLSCRLAAAGRVSRQWQTKTLRHPIRPTAAQTVPPRFLGHRFASNTTTSTSSSTTTTTTETAATDARSLVTRLKNLLFGSSIALFLTFSYLYFTDTRAGIHKWFAVPMIRYLYPDGEDAHHAGTKILKVLHSFGMHPRERGNPDGAGDLRVEVFGHALDNPIGTSGGLDKDAEIPSPLLALGPAVVEVGGTTPLPQEGNPKPRVWRIPSQNAMINRYGLNSEGADTVAMRLRQRVREFAYRIGLGLDEEAERMVLDGEAGVPPGSLVEGKLLAVQVAKNKTTPDQDIEAVKRDYTFCVDRLAKYADIVVVNVSSPNTPGLRTLQSVEPLTQILTGVVEAAKSIERKTKPAVMVKVSPDEDTDDQIAGICEAVWNSGVDGIIVGNTTKKRPDPLPKGFVLPPKEASAIAEQGGYSGPQMFDRTLALVKRYRRLLDEGPAKGGLEKSLAPKIIFASGGIVNGRQAIEILNAGASIAMVYTAITYGGVGTISRYVDTTNTFYALLRVADLLLYRIKEEMRDVIR</sequence>
<accession>R7Z227</accession>
<dbReference type="GO" id="GO:0006207">
    <property type="term" value="P:'de novo' pyrimidine nucleobase biosynthetic process"/>
    <property type="evidence" value="ECO:0007669"/>
    <property type="project" value="InterPro"/>
</dbReference>
<evidence type="ECO:0000256" key="9">
    <source>
        <dbReference type="ARBA" id="ARBA00023002"/>
    </source>
</evidence>
<dbReference type="GO" id="GO:0106430">
    <property type="term" value="F:dihydroorotate dehydrogenase (quinone) activity"/>
    <property type="evidence" value="ECO:0007669"/>
    <property type="project" value="UniProtKB-EC"/>
</dbReference>
<dbReference type="UniPathway" id="UPA00070">
    <property type="reaction ID" value="UER00946"/>
</dbReference>
<evidence type="ECO:0000259" key="14">
    <source>
        <dbReference type="Pfam" id="PF01180"/>
    </source>
</evidence>
<dbReference type="Proteomes" id="UP000016924">
    <property type="component" value="Unassembled WGS sequence"/>
</dbReference>
<comment type="pathway">
    <text evidence="3">Pyrimidine metabolism; UMP biosynthesis via de novo pathway; orotate from (S)-dihydroorotate (quinone route): step 1/1.</text>
</comment>
<dbReference type="HOGENOM" id="CLU_013640_4_0_1"/>
<evidence type="ECO:0000256" key="8">
    <source>
        <dbReference type="ARBA" id="ARBA00022643"/>
    </source>
</evidence>
<evidence type="ECO:0000256" key="12">
    <source>
        <dbReference type="ARBA" id="ARBA00048639"/>
    </source>
</evidence>
<dbReference type="SUPFAM" id="SSF51395">
    <property type="entry name" value="FMN-linked oxidoreductases"/>
    <property type="match status" value="1"/>
</dbReference>
<feature type="domain" description="Dihydroorotate dehydrogenase catalytic" evidence="14">
    <location>
        <begin position="151"/>
        <end position="492"/>
    </location>
</feature>